<keyword evidence="4" id="KW-1185">Reference proteome</keyword>
<proteinExistence type="predicted"/>
<keyword evidence="1" id="KW-0732">Signal</keyword>
<name>A0A177DRT3_ALTAL</name>
<evidence type="ECO:0000313" key="4">
    <source>
        <dbReference type="Proteomes" id="UP000077248"/>
    </source>
</evidence>
<feature type="signal peptide" evidence="1">
    <location>
        <begin position="1"/>
        <end position="18"/>
    </location>
</feature>
<evidence type="ECO:0000256" key="1">
    <source>
        <dbReference type="SAM" id="SignalP"/>
    </source>
</evidence>
<reference evidence="3" key="3">
    <citation type="journal article" date="2019" name="J. ISSAAS">
        <title>Genomics, evolutionary history and diagnostics of the Alternaria alternata species group including apple and Asian pear pathotypes.</title>
        <authorList>
            <person name="Armitage A.D."/>
            <person name="Cockerton H.M."/>
            <person name="Sreenivasaprasad S."/>
            <person name="Woodhall J."/>
            <person name="Lane C."/>
            <person name="Harrison R.J."/>
            <person name="Clarkson J.P."/>
        </authorList>
    </citation>
    <scope>NUCLEOTIDE SEQUENCE</scope>
    <source>
        <strain evidence="3">FERA 1177</strain>
    </source>
</reference>
<feature type="chain" id="PRO_5040569747" evidence="1">
    <location>
        <begin position="19"/>
        <end position="329"/>
    </location>
</feature>
<dbReference type="RefSeq" id="XP_018387647.1">
    <property type="nucleotide sequence ID" value="XM_018528311.1"/>
</dbReference>
<evidence type="ECO:0000313" key="5">
    <source>
        <dbReference type="Proteomes" id="UP000291422"/>
    </source>
</evidence>
<accession>A0A177DRT3</accession>
<dbReference type="VEuPathDB" id="FungiDB:CC77DRAFT_1060120"/>
<dbReference type="EMBL" id="PDXD01000001">
    <property type="protein sequence ID" value="RYN84685.1"/>
    <property type="molecule type" value="Genomic_DNA"/>
</dbReference>
<protein>
    <submittedName>
        <fullName evidence="2">Uncharacterized protein</fullName>
    </submittedName>
</protein>
<dbReference type="Proteomes" id="UP000077248">
    <property type="component" value="Unassembled WGS sequence"/>
</dbReference>
<dbReference type="OMA" id="VIRYHNG"/>
<dbReference type="EMBL" id="KV441475">
    <property type="protein sequence ID" value="OAG22226.1"/>
    <property type="molecule type" value="Genomic_DNA"/>
</dbReference>
<reference evidence="2 4" key="1">
    <citation type="submission" date="2016-05" db="EMBL/GenBank/DDBJ databases">
        <title>Comparative analysis of secretome profiles of manganese(II)-oxidizing ascomycete fungi.</title>
        <authorList>
            <consortium name="DOE Joint Genome Institute"/>
            <person name="Zeiner C.A."/>
            <person name="Purvine S.O."/>
            <person name="Zink E.M."/>
            <person name="Wu S."/>
            <person name="Pasa-Tolic L."/>
            <person name="Chaput D.L."/>
            <person name="Haridas S."/>
            <person name="Grigoriev I.V."/>
            <person name="Santelli C.M."/>
            <person name="Hansel C.M."/>
        </authorList>
    </citation>
    <scope>NUCLEOTIDE SEQUENCE [LARGE SCALE GENOMIC DNA]</scope>
    <source>
        <strain evidence="2 4">SRC1lrK2f</strain>
    </source>
</reference>
<dbReference type="KEGG" id="aalt:CC77DRAFT_1060120"/>
<reference evidence="5" key="2">
    <citation type="journal article" date="2019" name="bioRxiv">
        <title>Genomics, evolutionary history and diagnostics of the Alternaria alternata species group including apple and Asian pear pathotypes.</title>
        <authorList>
            <person name="Armitage A.D."/>
            <person name="Cockerton H.M."/>
            <person name="Sreenivasaprasad S."/>
            <person name="Woodhall J.W."/>
            <person name="Lane C.R."/>
            <person name="Harrison R.J."/>
            <person name="Clarkson J.P."/>
        </authorList>
    </citation>
    <scope>NUCLEOTIDE SEQUENCE [LARGE SCALE GENOMIC DNA]</scope>
    <source>
        <strain evidence="5">FERA 1177</strain>
    </source>
</reference>
<sequence>MKLSHFLYFLVPLASARAVPYHHQIPITEESATEDLTSAKKIDLDATPSIGVHFTTTQAVVAARYPNGTTIDVVQIPGDAGYTDLMSRWMFRYSDYEILRNRNDSVVLAAFISRVHTTIEAQLKIPVKQITPAVVFPLGRAQQTLFQSALLLTGFTSSKSSKEGSVIYPESYATHAALVHASCTHQTLQEQHQNVLVIAFDDSSFSASMHQTSCDRKSSQPQPRMIGYVARSDLGWWNLPVYEAPRAKFWSKLQEAVIDAISGLGKPPGRIVLSGSHGRDKEFKGKIEEALWAELEVDVRTLLGSSQEADNEWLAARGAAELGTATYTR</sequence>
<dbReference type="AlphaFoldDB" id="A0A177DRT3"/>
<evidence type="ECO:0000313" key="3">
    <source>
        <dbReference type="EMBL" id="RYN84685.1"/>
    </source>
</evidence>
<organism evidence="2 4">
    <name type="scientific">Alternaria alternata</name>
    <name type="common">Alternaria rot fungus</name>
    <name type="synonym">Torula alternata</name>
    <dbReference type="NCBI Taxonomy" id="5599"/>
    <lineage>
        <taxon>Eukaryota</taxon>
        <taxon>Fungi</taxon>
        <taxon>Dikarya</taxon>
        <taxon>Ascomycota</taxon>
        <taxon>Pezizomycotina</taxon>
        <taxon>Dothideomycetes</taxon>
        <taxon>Pleosporomycetidae</taxon>
        <taxon>Pleosporales</taxon>
        <taxon>Pleosporineae</taxon>
        <taxon>Pleosporaceae</taxon>
        <taxon>Alternaria</taxon>
        <taxon>Alternaria sect. Alternaria</taxon>
        <taxon>Alternaria alternata complex</taxon>
    </lineage>
</organism>
<gene>
    <name evidence="3" type="ORF">AA0117_g350</name>
    <name evidence="2" type="ORF">CC77DRAFT_1060120</name>
</gene>
<dbReference type="GeneID" id="29113905"/>
<evidence type="ECO:0000313" key="2">
    <source>
        <dbReference type="EMBL" id="OAG22226.1"/>
    </source>
</evidence>
<dbReference type="Proteomes" id="UP000291422">
    <property type="component" value="Unassembled WGS sequence"/>
</dbReference>